<evidence type="ECO:0000256" key="2">
    <source>
        <dbReference type="ARBA" id="ARBA00009171"/>
    </source>
</evidence>
<dbReference type="Pfam" id="PF10390">
    <property type="entry name" value="ELL"/>
    <property type="match status" value="1"/>
</dbReference>
<evidence type="ECO:0000259" key="10">
    <source>
        <dbReference type="PROSITE" id="PS51980"/>
    </source>
</evidence>
<keyword evidence="4" id="KW-0804">Transcription</keyword>
<protein>
    <submittedName>
        <fullName evidence="11">Elongation factor for RNA polymerase II 3</fullName>
    </submittedName>
</protein>
<dbReference type="InterPro" id="IPR042065">
    <property type="entry name" value="E3_ELL-like"/>
</dbReference>
<dbReference type="GO" id="GO:0032968">
    <property type="term" value="P:positive regulation of transcription elongation by RNA polymerase II"/>
    <property type="evidence" value="ECO:0007669"/>
    <property type="project" value="TreeGrafter"/>
</dbReference>
<gene>
    <name evidence="11" type="primary">ELL3</name>
</gene>
<keyword evidence="5" id="KW-0539">Nucleus</keyword>
<dbReference type="GO" id="GO:0006368">
    <property type="term" value="P:transcription elongation by RNA polymerase II"/>
    <property type="evidence" value="ECO:0007669"/>
    <property type="project" value="InterPro"/>
</dbReference>
<evidence type="ECO:0000256" key="4">
    <source>
        <dbReference type="ARBA" id="ARBA00023163"/>
    </source>
</evidence>
<comment type="subcellular location">
    <subcellularLocation>
        <location evidence="1">Nucleus</location>
    </subcellularLocation>
</comment>
<keyword evidence="8" id="KW-1133">Transmembrane helix</keyword>
<reference evidence="11" key="2">
    <citation type="submission" date="2025-08" db="UniProtKB">
        <authorList>
            <consortium name="Ensembl"/>
        </authorList>
    </citation>
    <scope>IDENTIFICATION</scope>
</reference>
<evidence type="ECO:0000256" key="9">
    <source>
        <dbReference type="SAM" id="SignalP"/>
    </source>
</evidence>
<keyword evidence="3" id="KW-0805">Transcription regulation</keyword>
<dbReference type="AlphaFoldDB" id="A0A493TGU4"/>
<keyword evidence="8" id="KW-0812">Transmembrane</keyword>
<feature type="signal peptide" evidence="9">
    <location>
        <begin position="1"/>
        <end position="18"/>
    </location>
</feature>
<feature type="compositionally biased region" description="Low complexity" evidence="7">
    <location>
        <begin position="216"/>
        <end position="226"/>
    </location>
</feature>
<organism evidence="11 12">
    <name type="scientific">Anas platyrhynchos platyrhynchos</name>
    <name type="common">Northern mallard</name>
    <dbReference type="NCBI Taxonomy" id="8840"/>
    <lineage>
        <taxon>Eukaryota</taxon>
        <taxon>Metazoa</taxon>
        <taxon>Chordata</taxon>
        <taxon>Craniata</taxon>
        <taxon>Vertebrata</taxon>
        <taxon>Euteleostomi</taxon>
        <taxon>Archelosauria</taxon>
        <taxon>Archosauria</taxon>
        <taxon>Dinosauria</taxon>
        <taxon>Saurischia</taxon>
        <taxon>Theropoda</taxon>
        <taxon>Coelurosauria</taxon>
        <taxon>Aves</taxon>
        <taxon>Neognathae</taxon>
        <taxon>Galloanserae</taxon>
        <taxon>Anseriformes</taxon>
        <taxon>Anatidae</taxon>
        <taxon>Anatinae</taxon>
        <taxon>Anas</taxon>
    </lineage>
</organism>
<keyword evidence="9" id="KW-0732">Signal</keyword>
<dbReference type="InterPro" id="IPR019464">
    <property type="entry name" value="ELL_N"/>
</dbReference>
<dbReference type="PANTHER" id="PTHR23288:SF18">
    <property type="entry name" value="RNA POLYMERASE II ELONGATION FACTOR ELL3"/>
    <property type="match status" value="1"/>
</dbReference>
<evidence type="ECO:0000256" key="5">
    <source>
        <dbReference type="ARBA" id="ARBA00023242"/>
    </source>
</evidence>
<comment type="similarity">
    <text evidence="2 6">Belongs to the ELL/occludin family.</text>
</comment>
<proteinExistence type="inferred from homology"/>
<dbReference type="STRING" id="8840.ENSAPLP00000024913"/>
<feature type="region of interest" description="Disordered" evidence="7">
    <location>
        <begin position="212"/>
        <end position="280"/>
    </location>
</feature>
<evidence type="ECO:0000256" key="1">
    <source>
        <dbReference type="ARBA" id="ARBA00004123"/>
    </source>
</evidence>
<dbReference type="GO" id="GO:0008023">
    <property type="term" value="C:transcription elongation factor complex"/>
    <property type="evidence" value="ECO:0007669"/>
    <property type="project" value="InterPro"/>
</dbReference>
<dbReference type="Gene3D" id="1.10.10.2670">
    <property type="entry name" value="E3 ubiquitin-protein ligase"/>
    <property type="match status" value="1"/>
</dbReference>
<dbReference type="SUPFAM" id="SSF144292">
    <property type="entry name" value="occludin/ELL-like"/>
    <property type="match status" value="1"/>
</dbReference>
<dbReference type="InterPro" id="IPR031176">
    <property type="entry name" value="ELL/occludin"/>
</dbReference>
<dbReference type="PANTHER" id="PTHR23288">
    <property type="entry name" value="OCCLUDIN AND RNA POLYMERASE II ELONGATION FACTOR ELL"/>
    <property type="match status" value="1"/>
</dbReference>
<dbReference type="PROSITE" id="PS51980">
    <property type="entry name" value="OCEL"/>
    <property type="match status" value="1"/>
</dbReference>
<sequence length="395" mass="43630">MRLCLAMTGAAFPGTCWLWDVAAACHGHGQQLCKGVTAPEKAGTVSVLQQSSLCHVREGKNHGPTAASPRAAAQSLVQLLALRPHRKHELLQRLAGMQAGRPDWAGLLAALEEVADLDPTECCYRLKESLVGRVQEDWPGYTAQERQQVALLQHSQPHGPAARSFLVPLQQPLECGSPPAAGGNRLGVKRLALLDFSNPRVSKRHRSCLRTFGTRQPGAWGQQQAGPLPPSSDTRELQGAEQGESREEADNDQEEGAPCPEQHCSAPRDTRSQPSSSSLAEIPDYLRKYHTIRSAEQCRSYEAAFNADYAEYRYLHARIAGVSQKFIQLGARMKTLKQGTEEHQALEAKIVYEYSHFKKVRLRAQQVLGSPQELIFVYGFLLFIVLCFVFLSELS</sequence>
<feature type="chain" id="PRO_5019729984" evidence="9">
    <location>
        <begin position="19"/>
        <end position="395"/>
    </location>
</feature>
<accession>A0A493TGU4</accession>
<keyword evidence="12" id="KW-1185">Reference proteome</keyword>
<dbReference type="Ensembl" id="ENSAPLT00000029342.1">
    <property type="protein sequence ID" value="ENSAPLP00000024913.1"/>
    <property type="gene ID" value="ENSAPLG00000023858.1"/>
</dbReference>
<dbReference type="InterPro" id="IPR036390">
    <property type="entry name" value="WH_DNA-bd_sf"/>
</dbReference>
<name>A0A493TGU4_ANAPP</name>
<evidence type="ECO:0000256" key="8">
    <source>
        <dbReference type="SAM" id="Phobius"/>
    </source>
</evidence>
<evidence type="ECO:0000313" key="11">
    <source>
        <dbReference type="Ensembl" id="ENSAPLP00000024913.1"/>
    </source>
</evidence>
<reference evidence="11 12" key="1">
    <citation type="submission" date="2017-10" db="EMBL/GenBank/DDBJ databases">
        <title>A new Pekin duck reference genome.</title>
        <authorList>
            <person name="Hou Z.-C."/>
            <person name="Zhou Z.-K."/>
            <person name="Zhu F."/>
            <person name="Hou S.-S."/>
        </authorList>
    </citation>
    <scope>NUCLEOTIDE SEQUENCE [LARGE SCALE GENOMIC DNA]</scope>
</reference>
<feature type="domain" description="OCEL" evidence="10">
    <location>
        <begin position="283"/>
        <end position="395"/>
    </location>
</feature>
<keyword evidence="8" id="KW-0472">Membrane</keyword>
<dbReference type="GO" id="GO:0042795">
    <property type="term" value="P:snRNA transcription by RNA polymerase II"/>
    <property type="evidence" value="ECO:0007669"/>
    <property type="project" value="TreeGrafter"/>
</dbReference>
<evidence type="ECO:0000256" key="7">
    <source>
        <dbReference type="SAM" id="MobiDB-lite"/>
    </source>
</evidence>
<dbReference type="InterPro" id="IPR010844">
    <property type="entry name" value="Occludin_ELL"/>
</dbReference>
<dbReference type="Pfam" id="PF07303">
    <property type="entry name" value="Occludin_ELL"/>
    <property type="match status" value="1"/>
</dbReference>
<dbReference type="GO" id="GO:0000987">
    <property type="term" value="F:cis-regulatory region sequence-specific DNA binding"/>
    <property type="evidence" value="ECO:0007669"/>
    <property type="project" value="TreeGrafter"/>
</dbReference>
<feature type="transmembrane region" description="Helical" evidence="8">
    <location>
        <begin position="375"/>
        <end position="394"/>
    </location>
</feature>
<feature type="compositionally biased region" description="Basic and acidic residues" evidence="7">
    <location>
        <begin position="233"/>
        <end position="248"/>
    </location>
</feature>
<evidence type="ECO:0000256" key="6">
    <source>
        <dbReference type="PROSITE-ProRule" id="PRU01324"/>
    </source>
</evidence>
<evidence type="ECO:0000313" key="12">
    <source>
        <dbReference type="Proteomes" id="UP000016666"/>
    </source>
</evidence>
<reference evidence="11" key="3">
    <citation type="submission" date="2025-09" db="UniProtKB">
        <authorList>
            <consortium name="Ensembl"/>
        </authorList>
    </citation>
    <scope>IDENTIFICATION</scope>
</reference>
<dbReference type="Gene3D" id="6.10.140.340">
    <property type="match status" value="1"/>
</dbReference>
<dbReference type="GeneTree" id="ENSGT00940000161615"/>
<evidence type="ECO:0000256" key="3">
    <source>
        <dbReference type="ARBA" id="ARBA00023015"/>
    </source>
</evidence>
<dbReference type="Proteomes" id="UP000016666">
    <property type="component" value="Chromosome 11"/>
</dbReference>
<dbReference type="SUPFAM" id="SSF46785">
    <property type="entry name" value="Winged helix' DNA-binding domain"/>
    <property type="match status" value="1"/>
</dbReference>